<keyword evidence="1" id="KW-1133">Transmembrane helix</keyword>
<organism evidence="2">
    <name type="scientific">hydrothermal vent metagenome</name>
    <dbReference type="NCBI Taxonomy" id="652676"/>
    <lineage>
        <taxon>unclassified sequences</taxon>
        <taxon>metagenomes</taxon>
        <taxon>ecological metagenomes</taxon>
    </lineage>
</organism>
<protein>
    <submittedName>
        <fullName evidence="2">Uncharacterized protein</fullName>
    </submittedName>
</protein>
<feature type="transmembrane region" description="Helical" evidence="1">
    <location>
        <begin position="49"/>
        <end position="66"/>
    </location>
</feature>
<gene>
    <name evidence="2" type="ORF">MNBD_ALPHA07-1286</name>
</gene>
<proteinExistence type="predicted"/>
<reference evidence="2" key="1">
    <citation type="submission" date="2018-06" db="EMBL/GenBank/DDBJ databases">
        <authorList>
            <person name="Zhirakovskaya E."/>
        </authorList>
    </citation>
    <scope>NUCLEOTIDE SEQUENCE</scope>
</reference>
<keyword evidence="1" id="KW-0812">Transmembrane</keyword>
<sequence length="131" mass="14657">MNILRRIFASVETGYLVNAYVIGALFYALYLCMIWNVTAMPAAEAMPPTVIFGISAIVFPFSKLVWDELRRAFLGDMIFIANAFFMSGSVILINFLLFSFAIVIAPLGVLYLWFITKNDQPDEQGDLLGAE</sequence>
<name>A0A3B0SWB6_9ZZZZ</name>
<keyword evidence="1" id="KW-0472">Membrane</keyword>
<evidence type="ECO:0000256" key="1">
    <source>
        <dbReference type="SAM" id="Phobius"/>
    </source>
</evidence>
<evidence type="ECO:0000313" key="2">
    <source>
        <dbReference type="EMBL" id="VAW00754.1"/>
    </source>
</evidence>
<dbReference type="AlphaFoldDB" id="A0A3B0SWB6"/>
<accession>A0A3B0SWB6</accession>
<dbReference type="EMBL" id="UOEG01000213">
    <property type="protein sequence ID" value="VAW00754.1"/>
    <property type="molecule type" value="Genomic_DNA"/>
</dbReference>
<feature type="transmembrane region" description="Helical" evidence="1">
    <location>
        <begin position="15"/>
        <end position="37"/>
    </location>
</feature>